<feature type="region of interest" description="Disordered" evidence="1">
    <location>
        <begin position="261"/>
        <end position="285"/>
    </location>
</feature>
<dbReference type="RefSeq" id="WP_013881049.1">
    <property type="nucleotide sequence ID" value="NC_015666.1"/>
</dbReference>
<proteinExistence type="predicted"/>
<dbReference type="KEGG" id="hxa:Halxa_3550"/>
<dbReference type="eggNOG" id="arCOG03730">
    <property type="taxonomic scope" value="Archaea"/>
</dbReference>
<evidence type="ECO:0000256" key="1">
    <source>
        <dbReference type="SAM" id="MobiDB-lite"/>
    </source>
</evidence>
<name>F8DA89_HALXS</name>
<dbReference type="STRING" id="797210.Halxa_3550"/>
<feature type="compositionally biased region" description="Acidic residues" evidence="1">
    <location>
        <begin position="393"/>
        <end position="408"/>
    </location>
</feature>
<feature type="region of interest" description="Disordered" evidence="1">
    <location>
        <begin position="317"/>
        <end position="431"/>
    </location>
</feature>
<dbReference type="eggNOG" id="arCOG02696">
    <property type="taxonomic scope" value="Archaea"/>
</dbReference>
<evidence type="ECO:0000313" key="2">
    <source>
        <dbReference type="EMBL" id="AEH38161.1"/>
    </source>
</evidence>
<feature type="compositionally biased region" description="Low complexity" evidence="1">
    <location>
        <begin position="409"/>
        <end position="430"/>
    </location>
</feature>
<evidence type="ECO:0008006" key="4">
    <source>
        <dbReference type="Google" id="ProtNLM"/>
    </source>
</evidence>
<organism evidence="2 3">
    <name type="scientific">Halopiger xanaduensis (strain DSM 18323 / JCM 14033 / SH-6)</name>
    <dbReference type="NCBI Taxonomy" id="797210"/>
    <lineage>
        <taxon>Archaea</taxon>
        <taxon>Methanobacteriati</taxon>
        <taxon>Methanobacteriota</taxon>
        <taxon>Stenosarchaea group</taxon>
        <taxon>Halobacteria</taxon>
        <taxon>Halobacteriales</taxon>
        <taxon>Natrialbaceae</taxon>
        <taxon>Halopiger</taxon>
    </lineage>
</organism>
<dbReference type="HOGENOM" id="CLU_635563_0_0_2"/>
<keyword evidence="3" id="KW-1185">Reference proteome</keyword>
<feature type="compositionally biased region" description="Basic and acidic residues" evidence="1">
    <location>
        <begin position="261"/>
        <end position="276"/>
    </location>
</feature>
<dbReference type="GeneID" id="10798498"/>
<evidence type="ECO:0000313" key="3">
    <source>
        <dbReference type="Proteomes" id="UP000006794"/>
    </source>
</evidence>
<accession>F8DA89</accession>
<feature type="compositionally biased region" description="Acidic residues" evidence="1">
    <location>
        <begin position="346"/>
        <end position="365"/>
    </location>
</feature>
<feature type="region of interest" description="Disordered" evidence="1">
    <location>
        <begin position="177"/>
        <end position="221"/>
    </location>
</feature>
<reference evidence="2 3" key="1">
    <citation type="journal article" date="2012" name="Stand. Genomic Sci.">
        <title>Complete genome sequence of Halopiger xanaduensis type strain (SH-6(T)).</title>
        <authorList>
            <person name="Anderson I."/>
            <person name="Tindall B.J."/>
            <person name="Rohde M."/>
            <person name="Lucas S."/>
            <person name="Han J."/>
            <person name="Lapidus A."/>
            <person name="Cheng J.F."/>
            <person name="Goodwin L."/>
            <person name="Pitluck S."/>
            <person name="Peters L."/>
            <person name="Pati A."/>
            <person name="Mikhailova N."/>
            <person name="Pagani I."/>
            <person name="Teshima H."/>
            <person name="Han C."/>
            <person name="Tapia R."/>
            <person name="Land M."/>
            <person name="Woyke T."/>
            <person name="Klenk H.P."/>
            <person name="Kyrpides N."/>
            <person name="Ivanova N."/>
        </authorList>
    </citation>
    <scope>NUCLEOTIDE SEQUENCE [LARGE SCALE GENOMIC DNA]</scope>
    <source>
        <strain evidence="3">DSM 18323 / JCM 14033 / SH-6</strain>
    </source>
</reference>
<feature type="compositionally biased region" description="Polar residues" evidence="1">
    <location>
        <begin position="370"/>
        <end position="381"/>
    </location>
</feature>
<feature type="compositionally biased region" description="Low complexity" evidence="1">
    <location>
        <begin position="186"/>
        <end position="207"/>
    </location>
</feature>
<dbReference type="Proteomes" id="UP000006794">
    <property type="component" value="Chromosome"/>
</dbReference>
<dbReference type="AlphaFoldDB" id="F8DA89"/>
<gene>
    <name evidence="2" type="ordered locus">Halxa_3550</name>
</gene>
<sequence>MTSAAASRWIVLVLLTIGVVGTGVVATDAGLLSAEDDPEMRDQLHGHDDLGNETGIVAEPHDGPNGAYAYLDGDGELVIDLTVDNDALEKDGVSAGAVTGIDDVVTLRNEGNESATVWLEHDAESVTFRTDGGDSIEGANEAAVLEPAESVHVGFVVDARDLEAGEAVIESLRFHTRGLENDDGGDSSSGTDSNGGADSSTSSPSPAVEVVEPDSKTRTVTVSDVREQTVPIDLGSLRVGKSVVLEGVTIQFGDAEDATFDVRADRSREKGDERAQPHPRPADASTIGAVAVEDAPPAAAIESVEYRFTVDRDRFAEHASSSSDNGSALGFYLPRDGTSERRALEAADETETGDSDGTEEDDEPTDTDRYTATVTVDSLSSGIVGVPNAPDASPEDDPDSSADSDGSADDSAATDADGSDADSQSADSSGNPALVAVVGMLALIASLRKRARG</sequence>
<dbReference type="OrthoDB" id="203212at2157"/>
<protein>
    <recommendedName>
        <fullName evidence="4">DUF1102 domain-containing protein</fullName>
    </recommendedName>
</protein>
<dbReference type="EMBL" id="CP002839">
    <property type="protein sequence ID" value="AEH38161.1"/>
    <property type="molecule type" value="Genomic_DNA"/>
</dbReference>